<dbReference type="SUPFAM" id="SSF55729">
    <property type="entry name" value="Acyl-CoA N-acyltransferases (Nat)"/>
    <property type="match status" value="1"/>
</dbReference>
<sequence length="113" mass="12975">MITSSKIRLREKRLTDAQDDYDWRSDPELAHLDAAPLLTITFQTYLSDYTSMLNYLFLNKHRFAIDTLDGKHIGNCGYYGIDETKGEAELGIMIGNRKYWDKDYGTDAVATLV</sequence>
<accession>X0TQP5</accession>
<dbReference type="EMBL" id="BARS01010648">
    <property type="protein sequence ID" value="GAF95893.1"/>
    <property type="molecule type" value="Genomic_DNA"/>
</dbReference>
<evidence type="ECO:0000313" key="2">
    <source>
        <dbReference type="EMBL" id="GAF95893.1"/>
    </source>
</evidence>
<protein>
    <recommendedName>
        <fullName evidence="1">N-acetyltransferase domain-containing protein</fullName>
    </recommendedName>
</protein>
<gene>
    <name evidence="2" type="ORF">S01H1_19662</name>
</gene>
<dbReference type="Gene3D" id="3.40.630.30">
    <property type="match status" value="1"/>
</dbReference>
<feature type="non-terminal residue" evidence="2">
    <location>
        <position position="113"/>
    </location>
</feature>
<evidence type="ECO:0000259" key="1">
    <source>
        <dbReference type="Pfam" id="PF13302"/>
    </source>
</evidence>
<dbReference type="AlphaFoldDB" id="X0TQP5"/>
<dbReference type="PANTHER" id="PTHR43415:SF3">
    <property type="entry name" value="GNAT-FAMILY ACETYLTRANSFERASE"/>
    <property type="match status" value="1"/>
</dbReference>
<reference evidence="2" key="1">
    <citation type="journal article" date="2014" name="Front. Microbiol.">
        <title>High frequency of phylogenetically diverse reductive dehalogenase-homologous genes in deep subseafloor sedimentary metagenomes.</title>
        <authorList>
            <person name="Kawai M."/>
            <person name="Futagami T."/>
            <person name="Toyoda A."/>
            <person name="Takaki Y."/>
            <person name="Nishi S."/>
            <person name="Hori S."/>
            <person name="Arai W."/>
            <person name="Tsubouchi T."/>
            <person name="Morono Y."/>
            <person name="Uchiyama I."/>
            <person name="Ito T."/>
            <person name="Fujiyama A."/>
            <person name="Inagaki F."/>
            <person name="Takami H."/>
        </authorList>
    </citation>
    <scope>NUCLEOTIDE SEQUENCE</scope>
    <source>
        <strain evidence="2">Expedition CK06-06</strain>
    </source>
</reference>
<name>X0TQP5_9ZZZZ</name>
<dbReference type="PANTHER" id="PTHR43415">
    <property type="entry name" value="SPERMIDINE N(1)-ACETYLTRANSFERASE"/>
    <property type="match status" value="1"/>
</dbReference>
<dbReference type="Pfam" id="PF13302">
    <property type="entry name" value="Acetyltransf_3"/>
    <property type="match status" value="1"/>
</dbReference>
<proteinExistence type="predicted"/>
<dbReference type="GO" id="GO:0016747">
    <property type="term" value="F:acyltransferase activity, transferring groups other than amino-acyl groups"/>
    <property type="evidence" value="ECO:0007669"/>
    <property type="project" value="InterPro"/>
</dbReference>
<dbReference type="InterPro" id="IPR000182">
    <property type="entry name" value="GNAT_dom"/>
</dbReference>
<dbReference type="InterPro" id="IPR016181">
    <property type="entry name" value="Acyl_CoA_acyltransferase"/>
</dbReference>
<organism evidence="2">
    <name type="scientific">marine sediment metagenome</name>
    <dbReference type="NCBI Taxonomy" id="412755"/>
    <lineage>
        <taxon>unclassified sequences</taxon>
        <taxon>metagenomes</taxon>
        <taxon>ecological metagenomes</taxon>
    </lineage>
</organism>
<feature type="domain" description="N-acetyltransferase" evidence="1">
    <location>
        <begin position="7"/>
        <end position="112"/>
    </location>
</feature>
<comment type="caution">
    <text evidence="2">The sequence shown here is derived from an EMBL/GenBank/DDBJ whole genome shotgun (WGS) entry which is preliminary data.</text>
</comment>